<dbReference type="AlphaFoldDB" id="A0A6C0BHI4"/>
<dbReference type="EMBL" id="MN739154">
    <property type="protein sequence ID" value="QHS91009.1"/>
    <property type="molecule type" value="Genomic_DNA"/>
</dbReference>
<dbReference type="InterPro" id="IPR029063">
    <property type="entry name" value="SAM-dependent_MTases_sf"/>
</dbReference>
<reference evidence="1" key="1">
    <citation type="journal article" date="2020" name="Nature">
        <title>Giant virus diversity and host interactions through global metagenomics.</title>
        <authorList>
            <person name="Schulz F."/>
            <person name="Roux S."/>
            <person name="Paez-Espino D."/>
            <person name="Jungbluth S."/>
            <person name="Walsh D.A."/>
            <person name="Denef V.J."/>
            <person name="McMahon K.D."/>
            <person name="Konstantinidis K.T."/>
            <person name="Eloe-Fadrosh E.A."/>
            <person name="Kyrpides N.C."/>
            <person name="Woyke T."/>
        </authorList>
    </citation>
    <scope>NUCLEOTIDE SEQUENCE</scope>
    <source>
        <strain evidence="1">GVMAG-M-3300013004-44</strain>
    </source>
</reference>
<evidence type="ECO:0000313" key="1">
    <source>
        <dbReference type="EMBL" id="QHS91009.1"/>
    </source>
</evidence>
<sequence>MNISNYLQNRNSTNGAIISLFISDLYKENKYKDILFIRTCTTGAWLDKLLIEKDVNRILYYTDTIKEPTTSHPSTQIVHSNNVENQLLLLNKTFDMICVDTWHEYDLSSRDFRILSSFLNESGILISHDCYPWNIQVANPKFIRGNWCGETYLAFIEFAHHNPALFYAVLNIDTGIGIASKTPLHFLSNTLNREKQEQLLFLHKHSEDYYSYFINHSKEIINALT</sequence>
<proteinExistence type="predicted"/>
<dbReference type="SUPFAM" id="SSF53335">
    <property type="entry name" value="S-adenosyl-L-methionine-dependent methyltransferases"/>
    <property type="match status" value="1"/>
</dbReference>
<protein>
    <recommendedName>
        <fullName evidence="2">Methyltransferase</fullName>
    </recommendedName>
</protein>
<dbReference type="Gene3D" id="3.40.50.150">
    <property type="entry name" value="Vaccinia Virus protein VP39"/>
    <property type="match status" value="1"/>
</dbReference>
<accession>A0A6C0BHI4</accession>
<organism evidence="1">
    <name type="scientific">viral metagenome</name>
    <dbReference type="NCBI Taxonomy" id="1070528"/>
    <lineage>
        <taxon>unclassified sequences</taxon>
        <taxon>metagenomes</taxon>
        <taxon>organismal metagenomes</taxon>
    </lineage>
</organism>
<name>A0A6C0BHI4_9ZZZZ</name>
<evidence type="ECO:0008006" key="2">
    <source>
        <dbReference type="Google" id="ProtNLM"/>
    </source>
</evidence>